<dbReference type="Proteomes" id="UP000887013">
    <property type="component" value="Unassembled WGS sequence"/>
</dbReference>
<sequence length="157" mass="17234">MPPLPSVAVWLTVIENMRDGFPHVATLTALGITFAETHCSVQLQASQAGAMNKIPITKTSKISRLEKMVGCRVLGEHLHGLTLVNQTRQLSDVMALQIVSEEPGNQACSGRNHADRVGRAVDVEIETPQLLVITTLHFDLSQKAEKRLQIARSGYRQ</sequence>
<reference evidence="1" key="1">
    <citation type="submission" date="2020-08" db="EMBL/GenBank/DDBJ databases">
        <title>Multicomponent nature underlies the extraordinary mechanical properties of spider dragline silk.</title>
        <authorList>
            <person name="Kono N."/>
            <person name="Nakamura H."/>
            <person name="Mori M."/>
            <person name="Yoshida Y."/>
            <person name="Ohtoshi R."/>
            <person name="Malay A.D."/>
            <person name="Moran D.A.P."/>
            <person name="Tomita M."/>
            <person name="Numata K."/>
            <person name="Arakawa K."/>
        </authorList>
    </citation>
    <scope>NUCLEOTIDE SEQUENCE</scope>
</reference>
<protein>
    <submittedName>
        <fullName evidence="1">Uncharacterized protein</fullName>
    </submittedName>
</protein>
<name>A0A8X6N7V3_NEPPI</name>
<dbReference type="EMBL" id="BMAW01006322">
    <property type="protein sequence ID" value="GFS98382.1"/>
    <property type="molecule type" value="Genomic_DNA"/>
</dbReference>
<comment type="caution">
    <text evidence="1">The sequence shown here is derived from an EMBL/GenBank/DDBJ whole genome shotgun (WGS) entry which is preliminary data.</text>
</comment>
<dbReference type="AlphaFoldDB" id="A0A8X6N7V3"/>
<keyword evidence="2" id="KW-1185">Reference proteome</keyword>
<organism evidence="1 2">
    <name type="scientific">Nephila pilipes</name>
    <name type="common">Giant wood spider</name>
    <name type="synonym">Nephila maculata</name>
    <dbReference type="NCBI Taxonomy" id="299642"/>
    <lineage>
        <taxon>Eukaryota</taxon>
        <taxon>Metazoa</taxon>
        <taxon>Ecdysozoa</taxon>
        <taxon>Arthropoda</taxon>
        <taxon>Chelicerata</taxon>
        <taxon>Arachnida</taxon>
        <taxon>Araneae</taxon>
        <taxon>Araneomorphae</taxon>
        <taxon>Entelegynae</taxon>
        <taxon>Araneoidea</taxon>
        <taxon>Nephilidae</taxon>
        <taxon>Nephila</taxon>
    </lineage>
</organism>
<evidence type="ECO:0000313" key="1">
    <source>
        <dbReference type="EMBL" id="GFS98382.1"/>
    </source>
</evidence>
<gene>
    <name evidence="1" type="ORF">NPIL_446361</name>
</gene>
<accession>A0A8X6N7V3</accession>
<proteinExistence type="predicted"/>
<evidence type="ECO:0000313" key="2">
    <source>
        <dbReference type="Proteomes" id="UP000887013"/>
    </source>
</evidence>